<sequence>MAEGVFQSLVSSSPSSTSSLISHIDSCGTGAYHVGDSPDPRTMATLKSHGMTSYRHKARKFHPSDFETFDYILAMDDSNLEDLNDLRRRVGKKKGGEEGFGRVMLFGEFGGKTRRGGRGEEVQDPYYGADDGFETAYEQAVRFSKVFLERLEKGELS</sequence>
<dbReference type="SUPFAM" id="SSF52788">
    <property type="entry name" value="Phosphotyrosine protein phosphatases I"/>
    <property type="match status" value="1"/>
</dbReference>
<gene>
    <name evidence="8" type="ORF">E8E12_004923</name>
</gene>
<keyword evidence="5" id="KW-0904">Protein phosphatase</keyword>
<dbReference type="OrthoDB" id="3388at2759"/>
<dbReference type="GO" id="GO:0004726">
    <property type="term" value="F:non-membrane spanning protein tyrosine phosphatase activity"/>
    <property type="evidence" value="ECO:0007669"/>
    <property type="project" value="InterPro"/>
</dbReference>
<dbReference type="Proteomes" id="UP000758155">
    <property type="component" value="Unassembled WGS sequence"/>
</dbReference>
<evidence type="ECO:0000256" key="1">
    <source>
        <dbReference type="ARBA" id="ARBA00004496"/>
    </source>
</evidence>
<keyword evidence="9" id="KW-1185">Reference proteome</keyword>
<name>A0A9P4WT83_9PLEO</name>
<comment type="subcellular location">
    <subcellularLocation>
        <location evidence="1">Cytoplasm</location>
    </subcellularLocation>
</comment>
<evidence type="ECO:0000256" key="5">
    <source>
        <dbReference type="ARBA" id="ARBA00022912"/>
    </source>
</evidence>
<dbReference type="GO" id="GO:0005737">
    <property type="term" value="C:cytoplasm"/>
    <property type="evidence" value="ECO:0007669"/>
    <property type="project" value="UniProtKB-SubCell"/>
</dbReference>
<dbReference type="AlphaFoldDB" id="A0A9P4WT83"/>
<protein>
    <recommendedName>
        <fullName evidence="7">Phosphotyrosine protein phosphatase I domain-containing protein</fullName>
    </recommendedName>
</protein>
<dbReference type="InterPro" id="IPR017867">
    <property type="entry name" value="Tyr_phospatase_low_mol_wt"/>
</dbReference>
<dbReference type="InterPro" id="IPR002115">
    <property type="entry name" value="Tyr_Pase_low_mol_wt_mml"/>
</dbReference>
<keyword evidence="3" id="KW-0963">Cytoplasm</keyword>
<keyword evidence="4" id="KW-0378">Hydrolase</keyword>
<feature type="domain" description="Phosphotyrosine protein phosphatase I" evidence="7">
    <location>
        <begin position="1"/>
        <end position="150"/>
    </location>
</feature>
<accession>A0A9P4WT83</accession>
<dbReference type="Gene3D" id="3.40.50.2300">
    <property type="match status" value="1"/>
</dbReference>
<dbReference type="PRINTS" id="PR00719">
    <property type="entry name" value="LMWPTPASE"/>
</dbReference>
<evidence type="ECO:0000256" key="6">
    <source>
        <dbReference type="PIRSR" id="PIRSR617867-1"/>
    </source>
</evidence>
<dbReference type="PANTHER" id="PTHR11717">
    <property type="entry name" value="LOW MOLECULAR WEIGHT PROTEIN TYROSINE PHOSPHATASE"/>
    <property type="match status" value="1"/>
</dbReference>
<dbReference type="Pfam" id="PF01451">
    <property type="entry name" value="LMWPc"/>
    <property type="match status" value="1"/>
</dbReference>
<organism evidence="8 9">
    <name type="scientific">Didymella heteroderae</name>
    <dbReference type="NCBI Taxonomy" id="1769908"/>
    <lineage>
        <taxon>Eukaryota</taxon>
        <taxon>Fungi</taxon>
        <taxon>Dikarya</taxon>
        <taxon>Ascomycota</taxon>
        <taxon>Pezizomycotina</taxon>
        <taxon>Dothideomycetes</taxon>
        <taxon>Pleosporomycetidae</taxon>
        <taxon>Pleosporales</taxon>
        <taxon>Pleosporineae</taxon>
        <taxon>Didymellaceae</taxon>
        <taxon>Didymella</taxon>
    </lineage>
</organism>
<dbReference type="InterPro" id="IPR050438">
    <property type="entry name" value="LMW_PTPase"/>
</dbReference>
<comment type="similarity">
    <text evidence="2">Belongs to the low molecular weight phosphotyrosine protein phosphatase family.</text>
</comment>
<evidence type="ECO:0000313" key="8">
    <source>
        <dbReference type="EMBL" id="KAF3041307.1"/>
    </source>
</evidence>
<evidence type="ECO:0000259" key="7">
    <source>
        <dbReference type="SMART" id="SM00226"/>
    </source>
</evidence>
<dbReference type="EMBL" id="SWKV01000021">
    <property type="protein sequence ID" value="KAF3041307.1"/>
    <property type="molecule type" value="Genomic_DNA"/>
</dbReference>
<evidence type="ECO:0000313" key="9">
    <source>
        <dbReference type="Proteomes" id="UP000758155"/>
    </source>
</evidence>
<proteinExistence type="inferred from homology"/>
<comment type="caution">
    <text evidence="8">The sequence shown here is derived from an EMBL/GenBank/DDBJ whole genome shotgun (WGS) entry which is preliminary data.</text>
</comment>
<evidence type="ECO:0000256" key="3">
    <source>
        <dbReference type="ARBA" id="ARBA00022490"/>
    </source>
</evidence>
<dbReference type="InterPro" id="IPR023485">
    <property type="entry name" value="Ptyr_pPase"/>
</dbReference>
<dbReference type="CDD" id="cd16343">
    <property type="entry name" value="LMWPTP"/>
    <property type="match status" value="1"/>
</dbReference>
<dbReference type="SMART" id="SM00226">
    <property type="entry name" value="LMWPc"/>
    <property type="match status" value="1"/>
</dbReference>
<dbReference type="GO" id="GO:0003993">
    <property type="term" value="F:acid phosphatase activity"/>
    <property type="evidence" value="ECO:0007669"/>
    <property type="project" value="InterPro"/>
</dbReference>
<dbReference type="PANTHER" id="PTHR11717:SF7">
    <property type="entry name" value="LOW MOLECULAR WEIGHT PHOSPHOTYROSINE PROTEIN PHOSPHATASE"/>
    <property type="match status" value="1"/>
</dbReference>
<dbReference type="PRINTS" id="PR00720">
    <property type="entry name" value="MAMMALPTPASE"/>
</dbReference>
<feature type="active site" description="Proton donor" evidence="6">
    <location>
        <position position="124"/>
    </location>
</feature>
<evidence type="ECO:0000256" key="2">
    <source>
        <dbReference type="ARBA" id="ARBA00011063"/>
    </source>
</evidence>
<reference evidence="8" key="1">
    <citation type="submission" date="2019-04" db="EMBL/GenBank/DDBJ databases">
        <title>Sequencing of skin fungus with MAO and IRED activity.</title>
        <authorList>
            <person name="Marsaioli A.J."/>
            <person name="Bonatto J.M.C."/>
            <person name="Reis Junior O."/>
        </authorList>
    </citation>
    <scope>NUCLEOTIDE SEQUENCE</scope>
    <source>
        <strain evidence="8">28M1</strain>
    </source>
</reference>
<dbReference type="InterPro" id="IPR036196">
    <property type="entry name" value="Ptyr_pPase_sf"/>
</dbReference>
<evidence type="ECO:0000256" key="4">
    <source>
        <dbReference type="ARBA" id="ARBA00022801"/>
    </source>
</evidence>